<evidence type="ECO:0000256" key="1">
    <source>
        <dbReference type="ARBA" id="ARBA00005953"/>
    </source>
</evidence>
<evidence type="ECO:0000313" key="3">
    <source>
        <dbReference type="EMBL" id="CUU70311.1"/>
    </source>
</evidence>
<evidence type="ECO:0000256" key="2">
    <source>
        <dbReference type="ARBA" id="ARBA00022801"/>
    </source>
</evidence>
<dbReference type="GO" id="GO:0047617">
    <property type="term" value="F:fatty acyl-CoA hydrolase activity"/>
    <property type="evidence" value="ECO:0007669"/>
    <property type="project" value="TreeGrafter"/>
</dbReference>
<dbReference type="CDD" id="cd00586">
    <property type="entry name" value="4HBT"/>
    <property type="match status" value="1"/>
</dbReference>
<comment type="caution">
    <text evidence="3">The sequence shown here is derived from an EMBL/GenBank/DDBJ whole genome shotgun (WGS) entry which is preliminary data.</text>
</comment>
<keyword evidence="2" id="KW-0378">Hydrolase</keyword>
<proteinExistence type="inferred from homology"/>
<dbReference type="PANTHER" id="PTHR31793">
    <property type="entry name" value="4-HYDROXYBENZOYL-COA THIOESTERASE FAMILY MEMBER"/>
    <property type="match status" value="1"/>
</dbReference>
<sequence length="132" mass="15582">MKTYKTKVEFYDVDSMNVVWHGNYVKFIEKARCEFLQDLGYDYEMMKKEGFAYPVAKMDFKFIKPLFFKDEIEIKVKLLQIDGFLKLKYEIFNKNAKKVCVATTSQVCVDIKSMQSVYEAPKTLRELVKGIL</sequence>
<dbReference type="EMBL" id="FAVB01000001">
    <property type="protein sequence ID" value="CUU70311.1"/>
    <property type="molecule type" value="Genomic_DNA"/>
</dbReference>
<comment type="similarity">
    <text evidence="1">Belongs to the 4-hydroxybenzoyl-CoA thioesterase family.</text>
</comment>
<dbReference type="InterPro" id="IPR006684">
    <property type="entry name" value="YbgC/YbaW"/>
</dbReference>
<keyword evidence="5" id="KW-1185">Reference proteome</keyword>
<dbReference type="Proteomes" id="UP000052237">
    <property type="component" value="Unassembled WGS sequence"/>
</dbReference>
<dbReference type="Proteomes" id="UP000052245">
    <property type="component" value="Unassembled WGS sequence"/>
</dbReference>
<dbReference type="Pfam" id="PF13279">
    <property type="entry name" value="4HBT_2"/>
    <property type="match status" value="1"/>
</dbReference>
<dbReference type="AlphaFoldDB" id="A0A0S4R9J1"/>
<evidence type="ECO:0000313" key="5">
    <source>
        <dbReference type="Proteomes" id="UP000052237"/>
    </source>
</evidence>
<accession>A0A0S4R9J1</accession>
<gene>
    <name evidence="3" type="ORF">ERS686654_00235</name>
    <name evidence="4" type="ORF">ERS739223_00192</name>
</gene>
<dbReference type="SUPFAM" id="SSF54637">
    <property type="entry name" value="Thioesterase/thiol ester dehydrase-isomerase"/>
    <property type="match status" value="1"/>
</dbReference>
<dbReference type="RefSeq" id="WP_230937443.1">
    <property type="nucleotide sequence ID" value="NZ_CP040464.1"/>
</dbReference>
<dbReference type="InterPro" id="IPR050563">
    <property type="entry name" value="4-hydroxybenzoyl-CoA_TE"/>
</dbReference>
<protein>
    <submittedName>
        <fullName evidence="3">Thioesterase superfamily protein</fullName>
    </submittedName>
</protein>
<accession>A0A9W5ALN4</accession>
<evidence type="ECO:0000313" key="4">
    <source>
        <dbReference type="EMBL" id="CUU70487.1"/>
    </source>
</evidence>
<dbReference type="EMBL" id="FAVC01000001">
    <property type="protein sequence ID" value="CUU70487.1"/>
    <property type="molecule type" value="Genomic_DNA"/>
</dbReference>
<reference evidence="5 6" key="1">
    <citation type="submission" date="2015-11" db="EMBL/GenBank/DDBJ databases">
        <authorList>
            <consortium name="Pathogen Informatics"/>
        </authorList>
    </citation>
    <scope>NUCLEOTIDE SEQUENCE [LARGE SCALE GENOMIC DNA]</scope>
    <source>
        <strain evidence="3 5">006A-0059</strain>
        <strain evidence="4 6">007A-0283</strain>
    </source>
</reference>
<dbReference type="Gene3D" id="3.10.129.10">
    <property type="entry name" value="Hotdog Thioesterase"/>
    <property type="match status" value="1"/>
</dbReference>
<name>A0A0S4R9J1_CAMHY</name>
<dbReference type="InterPro" id="IPR029069">
    <property type="entry name" value="HotDog_dom_sf"/>
</dbReference>
<dbReference type="PANTHER" id="PTHR31793:SF27">
    <property type="entry name" value="NOVEL THIOESTERASE SUPERFAMILY DOMAIN AND SAPOSIN A-TYPE DOMAIN CONTAINING PROTEIN (0610012H03RIK)"/>
    <property type="match status" value="1"/>
</dbReference>
<dbReference type="PIRSF" id="PIRSF003230">
    <property type="entry name" value="YbgC"/>
    <property type="match status" value="1"/>
</dbReference>
<evidence type="ECO:0000313" key="6">
    <source>
        <dbReference type="Proteomes" id="UP000052245"/>
    </source>
</evidence>
<dbReference type="NCBIfam" id="TIGR00051">
    <property type="entry name" value="YbgC/FadM family acyl-CoA thioesterase"/>
    <property type="match status" value="1"/>
</dbReference>
<organism evidence="3 5">
    <name type="scientific">Campylobacter hyointestinalis subsp. hyointestinalis</name>
    <dbReference type="NCBI Taxonomy" id="91352"/>
    <lineage>
        <taxon>Bacteria</taxon>
        <taxon>Pseudomonadati</taxon>
        <taxon>Campylobacterota</taxon>
        <taxon>Epsilonproteobacteria</taxon>
        <taxon>Campylobacterales</taxon>
        <taxon>Campylobacteraceae</taxon>
        <taxon>Campylobacter</taxon>
    </lineage>
</organism>